<dbReference type="CDD" id="cd00190">
    <property type="entry name" value="Tryp_SPc"/>
    <property type="match status" value="1"/>
</dbReference>
<accession>A0A7R9QLL0</accession>
<feature type="region of interest" description="Disordered" evidence="6">
    <location>
        <begin position="1"/>
        <end position="36"/>
    </location>
</feature>
<keyword evidence="4" id="KW-0720">Serine protease</keyword>
<keyword evidence="5" id="KW-1015">Disulfide bond</keyword>
<dbReference type="GO" id="GO:0006508">
    <property type="term" value="P:proteolysis"/>
    <property type="evidence" value="ECO:0007669"/>
    <property type="project" value="UniProtKB-KW"/>
</dbReference>
<evidence type="ECO:0000256" key="2">
    <source>
        <dbReference type="ARBA" id="ARBA00022670"/>
    </source>
</evidence>
<gene>
    <name evidence="8" type="ORF">ONB1V03_LOCUS7882</name>
</gene>
<feature type="domain" description="Peptidase S1" evidence="7">
    <location>
        <begin position="29"/>
        <end position="235"/>
    </location>
</feature>
<evidence type="ECO:0000256" key="4">
    <source>
        <dbReference type="ARBA" id="ARBA00022825"/>
    </source>
</evidence>
<dbReference type="Pfam" id="PF00089">
    <property type="entry name" value="Trypsin"/>
    <property type="match status" value="1"/>
</dbReference>
<dbReference type="PANTHER" id="PTHR24276">
    <property type="entry name" value="POLYSERASE-RELATED"/>
    <property type="match status" value="1"/>
</dbReference>
<dbReference type="InterPro" id="IPR001254">
    <property type="entry name" value="Trypsin_dom"/>
</dbReference>
<dbReference type="OrthoDB" id="6514235at2759"/>
<protein>
    <recommendedName>
        <fullName evidence="7">Peptidase S1 domain-containing protein</fullName>
    </recommendedName>
</protein>
<feature type="compositionally biased region" description="Polar residues" evidence="6">
    <location>
        <begin position="1"/>
        <end position="11"/>
    </location>
</feature>
<dbReference type="InterPro" id="IPR018114">
    <property type="entry name" value="TRYPSIN_HIS"/>
</dbReference>
<evidence type="ECO:0000256" key="6">
    <source>
        <dbReference type="SAM" id="MobiDB-lite"/>
    </source>
</evidence>
<evidence type="ECO:0000256" key="3">
    <source>
        <dbReference type="ARBA" id="ARBA00022801"/>
    </source>
</evidence>
<dbReference type="Proteomes" id="UP000728032">
    <property type="component" value="Unassembled WGS sequence"/>
</dbReference>
<evidence type="ECO:0000313" key="9">
    <source>
        <dbReference type="Proteomes" id="UP000728032"/>
    </source>
</evidence>
<dbReference type="InterPro" id="IPR050430">
    <property type="entry name" value="Peptidase_S1"/>
</dbReference>
<dbReference type="PROSITE" id="PS00134">
    <property type="entry name" value="TRYPSIN_HIS"/>
    <property type="match status" value="1"/>
</dbReference>
<dbReference type="PANTHER" id="PTHR24276:SF98">
    <property type="entry name" value="FI18310P1-RELATED"/>
    <property type="match status" value="1"/>
</dbReference>
<sequence length="236" mass="25605">MIGASTSSQGFNREGRYVSDESSDTNAMIYGGQDAKPGDNPHMCSLRENGRHACGASIIGDQWVVTAAHCVLKYGTHIVDQIIYNKYDWKGPNDIALIKINGKFELGTKYINKIAIAGQDTDVAPGSIVKTIGWGLSSPTTFPEILQTLDVPVVKRDDCQSVYKINPDNFTVDETSICAGGGGREPCSMDSGSPLTFNNTLVGLTSWGKPCGHPGFPTVFTRVAKFRDWIREHTSI</sequence>
<dbReference type="GO" id="GO:0004252">
    <property type="term" value="F:serine-type endopeptidase activity"/>
    <property type="evidence" value="ECO:0007669"/>
    <property type="project" value="InterPro"/>
</dbReference>
<evidence type="ECO:0000256" key="5">
    <source>
        <dbReference type="ARBA" id="ARBA00023157"/>
    </source>
</evidence>
<evidence type="ECO:0000256" key="1">
    <source>
        <dbReference type="ARBA" id="ARBA00007664"/>
    </source>
</evidence>
<proteinExistence type="inferred from homology"/>
<keyword evidence="2" id="KW-0645">Protease</keyword>
<dbReference type="AlphaFoldDB" id="A0A7R9QLL0"/>
<dbReference type="SMART" id="SM00020">
    <property type="entry name" value="Tryp_SPc"/>
    <property type="match status" value="1"/>
</dbReference>
<dbReference type="PRINTS" id="PR00722">
    <property type="entry name" value="CHYMOTRYPSIN"/>
</dbReference>
<organism evidence="8">
    <name type="scientific">Oppiella nova</name>
    <dbReference type="NCBI Taxonomy" id="334625"/>
    <lineage>
        <taxon>Eukaryota</taxon>
        <taxon>Metazoa</taxon>
        <taxon>Ecdysozoa</taxon>
        <taxon>Arthropoda</taxon>
        <taxon>Chelicerata</taxon>
        <taxon>Arachnida</taxon>
        <taxon>Acari</taxon>
        <taxon>Acariformes</taxon>
        <taxon>Sarcoptiformes</taxon>
        <taxon>Oribatida</taxon>
        <taxon>Brachypylina</taxon>
        <taxon>Oppioidea</taxon>
        <taxon>Oppiidae</taxon>
        <taxon>Oppiella</taxon>
    </lineage>
</organism>
<keyword evidence="9" id="KW-1185">Reference proteome</keyword>
<dbReference type="InterPro" id="IPR009003">
    <property type="entry name" value="Peptidase_S1_PA"/>
</dbReference>
<dbReference type="EMBL" id="CAJPVJ010004198">
    <property type="protein sequence ID" value="CAG2168392.1"/>
    <property type="molecule type" value="Genomic_DNA"/>
</dbReference>
<dbReference type="InterPro" id="IPR001314">
    <property type="entry name" value="Peptidase_S1A"/>
</dbReference>
<keyword evidence="3" id="KW-0378">Hydrolase</keyword>
<comment type="similarity">
    <text evidence="1">Belongs to the peptidase S1 family.</text>
</comment>
<dbReference type="EMBL" id="OC919023">
    <property type="protein sequence ID" value="CAD7650578.1"/>
    <property type="molecule type" value="Genomic_DNA"/>
</dbReference>
<reference evidence="8" key="1">
    <citation type="submission" date="2020-11" db="EMBL/GenBank/DDBJ databases">
        <authorList>
            <person name="Tran Van P."/>
        </authorList>
    </citation>
    <scope>NUCLEOTIDE SEQUENCE</scope>
</reference>
<dbReference type="Gene3D" id="2.40.10.10">
    <property type="entry name" value="Trypsin-like serine proteases"/>
    <property type="match status" value="3"/>
</dbReference>
<dbReference type="PROSITE" id="PS50240">
    <property type="entry name" value="TRYPSIN_DOM"/>
    <property type="match status" value="1"/>
</dbReference>
<dbReference type="InterPro" id="IPR043504">
    <property type="entry name" value="Peptidase_S1_PA_chymotrypsin"/>
</dbReference>
<dbReference type="SUPFAM" id="SSF50494">
    <property type="entry name" value="Trypsin-like serine proteases"/>
    <property type="match status" value="1"/>
</dbReference>
<evidence type="ECO:0000259" key="7">
    <source>
        <dbReference type="PROSITE" id="PS50240"/>
    </source>
</evidence>
<evidence type="ECO:0000313" key="8">
    <source>
        <dbReference type="EMBL" id="CAD7650578.1"/>
    </source>
</evidence>
<name>A0A7R9QLL0_9ACAR</name>